<keyword evidence="1" id="KW-0812">Transmembrane</keyword>
<accession>A0A395I1F7</accession>
<dbReference type="EMBL" id="KZ824283">
    <property type="protein sequence ID" value="RAL12374.1"/>
    <property type="molecule type" value="Genomic_DNA"/>
</dbReference>
<keyword evidence="3" id="KW-1185">Reference proteome</keyword>
<proteinExistence type="predicted"/>
<dbReference type="AlphaFoldDB" id="A0A395I1F7"/>
<dbReference type="Proteomes" id="UP000248961">
    <property type="component" value="Unassembled WGS sequence"/>
</dbReference>
<organism evidence="2 3">
    <name type="scientific">Aspergillus homomorphus (strain CBS 101889)</name>
    <dbReference type="NCBI Taxonomy" id="1450537"/>
    <lineage>
        <taxon>Eukaryota</taxon>
        <taxon>Fungi</taxon>
        <taxon>Dikarya</taxon>
        <taxon>Ascomycota</taxon>
        <taxon>Pezizomycotina</taxon>
        <taxon>Eurotiomycetes</taxon>
        <taxon>Eurotiomycetidae</taxon>
        <taxon>Eurotiales</taxon>
        <taxon>Aspergillaceae</taxon>
        <taxon>Aspergillus</taxon>
        <taxon>Aspergillus subgen. Circumdati</taxon>
    </lineage>
</organism>
<feature type="transmembrane region" description="Helical" evidence="1">
    <location>
        <begin position="23"/>
        <end position="45"/>
    </location>
</feature>
<evidence type="ECO:0000313" key="2">
    <source>
        <dbReference type="EMBL" id="RAL12374.1"/>
    </source>
</evidence>
<protein>
    <submittedName>
        <fullName evidence="2">Uncharacterized protein</fullName>
    </submittedName>
</protein>
<sequence>MATIRLAYTIKLDRGNDPTRDIMPIYFCSIAEICVTLVSLSVASLRLAVRRKWTSPAQC</sequence>
<dbReference type="RefSeq" id="XP_025551528.1">
    <property type="nucleotide sequence ID" value="XM_025695172.1"/>
</dbReference>
<keyword evidence="1" id="KW-0472">Membrane</keyword>
<gene>
    <name evidence="2" type="ORF">BO97DRAFT_405387</name>
</gene>
<keyword evidence="1" id="KW-1133">Transmembrane helix</keyword>
<name>A0A395I1F7_ASPHC</name>
<evidence type="ECO:0000256" key="1">
    <source>
        <dbReference type="SAM" id="Phobius"/>
    </source>
</evidence>
<dbReference type="GeneID" id="37199461"/>
<dbReference type="VEuPathDB" id="FungiDB:BO97DRAFT_405387"/>
<evidence type="ECO:0000313" key="3">
    <source>
        <dbReference type="Proteomes" id="UP000248961"/>
    </source>
</evidence>
<reference evidence="2 3" key="1">
    <citation type="submission" date="2018-02" db="EMBL/GenBank/DDBJ databases">
        <title>The genomes of Aspergillus section Nigri reveals drivers in fungal speciation.</title>
        <authorList>
            <consortium name="DOE Joint Genome Institute"/>
            <person name="Vesth T.C."/>
            <person name="Nybo J."/>
            <person name="Theobald S."/>
            <person name="Brandl J."/>
            <person name="Frisvad J.C."/>
            <person name="Nielsen K.F."/>
            <person name="Lyhne E.K."/>
            <person name="Kogle M.E."/>
            <person name="Kuo A."/>
            <person name="Riley R."/>
            <person name="Clum A."/>
            <person name="Nolan M."/>
            <person name="Lipzen A."/>
            <person name="Salamov A."/>
            <person name="Henrissat B."/>
            <person name="Wiebenga A."/>
            <person name="De vries R.P."/>
            <person name="Grigoriev I.V."/>
            <person name="Mortensen U.H."/>
            <person name="Andersen M.R."/>
            <person name="Baker S.E."/>
        </authorList>
    </citation>
    <scope>NUCLEOTIDE SEQUENCE [LARGE SCALE GENOMIC DNA]</scope>
    <source>
        <strain evidence="2 3">CBS 101889</strain>
    </source>
</reference>